<reference evidence="2 3" key="1">
    <citation type="submission" date="2017-06" db="EMBL/GenBank/DDBJ databases">
        <title>Raineya orbicola gen. nov., sp. nov. a slightly thermophilic bacterium of the phylum Bacteroidetes and the description of Raineyaceae fam. nov.</title>
        <authorList>
            <person name="Albuquerque L."/>
            <person name="Polonia A.R.M."/>
            <person name="Barroso C."/>
            <person name="Froufe H.J.C."/>
            <person name="Lage O."/>
            <person name="Lobo-Da-Cunha A."/>
            <person name="Egas C."/>
            <person name="Da Costa M.S."/>
        </authorList>
    </citation>
    <scope>NUCLEOTIDE SEQUENCE [LARGE SCALE GENOMIC DNA]</scope>
    <source>
        <strain evidence="2 3">SPSPC-11</strain>
    </source>
</reference>
<dbReference type="RefSeq" id="WP_262502176.1">
    <property type="nucleotide sequence ID" value="NZ_NKXO01000030.1"/>
</dbReference>
<evidence type="ECO:0000256" key="1">
    <source>
        <dbReference type="SAM" id="MobiDB-lite"/>
    </source>
</evidence>
<dbReference type="EMBL" id="NKXO01000030">
    <property type="protein sequence ID" value="PKQ67805.1"/>
    <property type="molecule type" value="Genomic_DNA"/>
</dbReference>
<keyword evidence="3" id="KW-1185">Reference proteome</keyword>
<gene>
    <name evidence="2" type="ORF">Rain11_1895</name>
</gene>
<protein>
    <submittedName>
        <fullName evidence="2">Uncharacterized protein</fullName>
    </submittedName>
</protein>
<evidence type="ECO:0000313" key="3">
    <source>
        <dbReference type="Proteomes" id="UP000233387"/>
    </source>
</evidence>
<name>A0A2N3IC05_9BACT</name>
<comment type="caution">
    <text evidence="2">The sequence shown here is derived from an EMBL/GenBank/DDBJ whole genome shotgun (WGS) entry which is preliminary data.</text>
</comment>
<dbReference type="Proteomes" id="UP000233387">
    <property type="component" value="Unassembled WGS sequence"/>
</dbReference>
<sequence length="41" mass="4901">MKPIENRTAFAPNSQPQKAKKQETTQQRSKKQEERYQPRVD</sequence>
<organism evidence="2 3">
    <name type="scientific">Raineya orbicola</name>
    <dbReference type="NCBI Taxonomy" id="2016530"/>
    <lineage>
        <taxon>Bacteria</taxon>
        <taxon>Pseudomonadati</taxon>
        <taxon>Bacteroidota</taxon>
        <taxon>Cytophagia</taxon>
        <taxon>Cytophagales</taxon>
        <taxon>Raineyaceae</taxon>
        <taxon>Raineya</taxon>
    </lineage>
</organism>
<dbReference type="AlphaFoldDB" id="A0A2N3IC05"/>
<feature type="compositionally biased region" description="Basic and acidic residues" evidence="1">
    <location>
        <begin position="30"/>
        <end position="41"/>
    </location>
</feature>
<evidence type="ECO:0000313" key="2">
    <source>
        <dbReference type="EMBL" id="PKQ67805.1"/>
    </source>
</evidence>
<accession>A0A2N3IC05</accession>
<feature type="region of interest" description="Disordered" evidence="1">
    <location>
        <begin position="1"/>
        <end position="41"/>
    </location>
</feature>
<proteinExistence type="predicted"/>